<dbReference type="NCBIfam" id="TIGR03561">
    <property type="entry name" value="organ_hyd_perox"/>
    <property type="match status" value="1"/>
</dbReference>
<evidence type="ECO:0000313" key="4">
    <source>
        <dbReference type="Proteomes" id="UP000035088"/>
    </source>
</evidence>
<dbReference type="Gene3D" id="2.20.25.10">
    <property type="match status" value="1"/>
</dbReference>
<dbReference type="PANTHER" id="PTHR33797:SF2">
    <property type="entry name" value="ORGANIC HYDROPEROXIDE RESISTANCE PROTEIN-LIKE"/>
    <property type="match status" value="1"/>
</dbReference>
<organism evidence="3 4">
    <name type="scientific">Gordonia araii NBRC 100433</name>
    <dbReference type="NCBI Taxonomy" id="1073574"/>
    <lineage>
        <taxon>Bacteria</taxon>
        <taxon>Bacillati</taxon>
        <taxon>Actinomycetota</taxon>
        <taxon>Actinomycetes</taxon>
        <taxon>Mycobacteriales</taxon>
        <taxon>Gordoniaceae</taxon>
        <taxon>Gordonia</taxon>
    </lineage>
</organism>
<protein>
    <submittedName>
        <fullName evidence="3">Organic hydroperoxide resistance protein</fullName>
    </submittedName>
</protein>
<proteinExistence type="inferred from homology"/>
<dbReference type="Gene3D" id="3.30.300.20">
    <property type="match status" value="1"/>
</dbReference>
<gene>
    <name evidence="3" type="primary">ohr</name>
    <name evidence="3" type="ORF">GOARA_031_00050</name>
</gene>
<accession>G7H005</accession>
<dbReference type="AlphaFoldDB" id="G7H005"/>
<dbReference type="Pfam" id="PF02566">
    <property type="entry name" value="OsmC"/>
    <property type="match status" value="1"/>
</dbReference>
<evidence type="ECO:0000256" key="2">
    <source>
        <dbReference type="SAM" id="MobiDB-lite"/>
    </source>
</evidence>
<evidence type="ECO:0000313" key="3">
    <source>
        <dbReference type="EMBL" id="GAB09180.1"/>
    </source>
</evidence>
<dbReference type="STRING" id="1073574.GOARA_031_00050"/>
<comment type="similarity">
    <text evidence="1">Belongs to the OsmC/Ohr family.</text>
</comment>
<dbReference type="EMBL" id="BAEE01000031">
    <property type="protein sequence ID" value="GAB09180.1"/>
    <property type="molecule type" value="Genomic_DNA"/>
</dbReference>
<dbReference type="GO" id="GO:0006979">
    <property type="term" value="P:response to oxidative stress"/>
    <property type="evidence" value="ECO:0007669"/>
    <property type="project" value="InterPro"/>
</dbReference>
<feature type="compositionally biased region" description="Basic and acidic residues" evidence="2">
    <location>
        <begin position="20"/>
        <end position="33"/>
    </location>
</feature>
<dbReference type="InterPro" id="IPR015946">
    <property type="entry name" value="KH_dom-like_a/b"/>
</dbReference>
<name>G7H005_9ACTN</name>
<dbReference type="InterPro" id="IPR036102">
    <property type="entry name" value="OsmC/Ohrsf"/>
</dbReference>
<dbReference type="InterPro" id="IPR019953">
    <property type="entry name" value="OHR"/>
</dbReference>
<sequence length="145" mass="14560">MKMSVEVAYRVSSTASGGGRDGHVESESGRIKLDLQPPVELGGSGNGSNPEELFSAGYAACFLGALRLVAKNAGVAVPDGTTVTVTAGIGKDTADNGFGLVADIAVALPGLDQAKADELAQAAHGFCPYSKATRGNIAHTVTATV</sequence>
<dbReference type="PANTHER" id="PTHR33797">
    <property type="entry name" value="ORGANIC HYDROPEROXIDE RESISTANCE PROTEIN-LIKE"/>
    <property type="match status" value="1"/>
</dbReference>
<evidence type="ECO:0000256" key="1">
    <source>
        <dbReference type="ARBA" id="ARBA00007378"/>
    </source>
</evidence>
<comment type="caution">
    <text evidence="3">The sequence shown here is derived from an EMBL/GenBank/DDBJ whole genome shotgun (WGS) entry which is preliminary data.</text>
</comment>
<dbReference type="InterPro" id="IPR003718">
    <property type="entry name" value="OsmC/Ohr_fam"/>
</dbReference>
<reference evidence="3 4" key="1">
    <citation type="submission" date="2011-11" db="EMBL/GenBank/DDBJ databases">
        <title>Whole genome shotgun sequence of Gordonia araii NBRC 100433.</title>
        <authorList>
            <person name="Yoshida Y."/>
            <person name="Hosoyama A."/>
            <person name="Tsuchikane K."/>
            <person name="Katsumata H."/>
            <person name="Yamazaki S."/>
            <person name="Fujita N."/>
        </authorList>
    </citation>
    <scope>NUCLEOTIDE SEQUENCE [LARGE SCALE GENOMIC DNA]</scope>
    <source>
        <strain evidence="3 4">NBRC 100433</strain>
    </source>
</reference>
<dbReference type="SUPFAM" id="SSF82784">
    <property type="entry name" value="OsmC-like"/>
    <property type="match status" value="1"/>
</dbReference>
<feature type="region of interest" description="Disordered" evidence="2">
    <location>
        <begin position="13"/>
        <end position="47"/>
    </location>
</feature>
<dbReference type="Proteomes" id="UP000035088">
    <property type="component" value="Unassembled WGS sequence"/>
</dbReference>
<keyword evidence="4" id="KW-1185">Reference proteome</keyword>